<dbReference type="InParanoid" id="A0A0C9Z7P8"/>
<dbReference type="Proteomes" id="UP000054485">
    <property type="component" value="Unassembled WGS sequence"/>
</dbReference>
<reference evidence="1 2" key="1">
    <citation type="submission" date="2014-04" db="EMBL/GenBank/DDBJ databases">
        <authorList>
            <consortium name="DOE Joint Genome Institute"/>
            <person name="Kuo A."/>
            <person name="Ruytinx J."/>
            <person name="Rineau F."/>
            <person name="Colpaert J."/>
            <person name="Kohler A."/>
            <person name="Nagy L.G."/>
            <person name="Floudas D."/>
            <person name="Copeland A."/>
            <person name="Barry K.W."/>
            <person name="Cichocki N."/>
            <person name="Veneault-Fourrey C."/>
            <person name="LaButti K."/>
            <person name="Lindquist E.A."/>
            <person name="Lipzen A."/>
            <person name="Lundell T."/>
            <person name="Morin E."/>
            <person name="Murat C."/>
            <person name="Sun H."/>
            <person name="Tunlid A."/>
            <person name="Henrissat B."/>
            <person name="Grigoriev I.V."/>
            <person name="Hibbett D.S."/>
            <person name="Martin F."/>
            <person name="Nordberg H.P."/>
            <person name="Cantor M.N."/>
            <person name="Hua S.X."/>
        </authorList>
    </citation>
    <scope>NUCLEOTIDE SEQUENCE [LARGE SCALE GENOMIC DNA]</scope>
    <source>
        <strain evidence="1 2">UH-Slu-Lm8-n1</strain>
    </source>
</reference>
<dbReference type="EMBL" id="KN835920">
    <property type="protein sequence ID" value="KIK33545.1"/>
    <property type="molecule type" value="Genomic_DNA"/>
</dbReference>
<keyword evidence="2" id="KW-1185">Reference proteome</keyword>
<sequence>VLWVGGLAFNFTNFLARPEVAKVHRLRGYKLAQLTLSERREGRFTTKNIKG</sequence>
<dbReference type="HOGENOM" id="CLU_3112245_0_0_1"/>
<dbReference type="AlphaFoldDB" id="A0A0C9Z7P8"/>
<gene>
    <name evidence="1" type="ORF">CY34DRAFT_813528</name>
</gene>
<reference evidence="2" key="2">
    <citation type="submission" date="2015-01" db="EMBL/GenBank/DDBJ databases">
        <title>Evolutionary Origins and Diversification of the Mycorrhizal Mutualists.</title>
        <authorList>
            <consortium name="DOE Joint Genome Institute"/>
            <consortium name="Mycorrhizal Genomics Consortium"/>
            <person name="Kohler A."/>
            <person name="Kuo A."/>
            <person name="Nagy L.G."/>
            <person name="Floudas D."/>
            <person name="Copeland A."/>
            <person name="Barry K.W."/>
            <person name="Cichocki N."/>
            <person name="Veneault-Fourrey C."/>
            <person name="LaButti K."/>
            <person name="Lindquist E.A."/>
            <person name="Lipzen A."/>
            <person name="Lundell T."/>
            <person name="Morin E."/>
            <person name="Murat C."/>
            <person name="Riley R."/>
            <person name="Ohm R."/>
            <person name="Sun H."/>
            <person name="Tunlid A."/>
            <person name="Henrissat B."/>
            <person name="Grigoriev I.V."/>
            <person name="Hibbett D.S."/>
            <person name="Martin F."/>
        </authorList>
    </citation>
    <scope>NUCLEOTIDE SEQUENCE [LARGE SCALE GENOMIC DNA]</scope>
    <source>
        <strain evidence="2">UH-Slu-Lm8-n1</strain>
    </source>
</reference>
<organism evidence="1 2">
    <name type="scientific">Suillus luteus UH-Slu-Lm8-n1</name>
    <dbReference type="NCBI Taxonomy" id="930992"/>
    <lineage>
        <taxon>Eukaryota</taxon>
        <taxon>Fungi</taxon>
        <taxon>Dikarya</taxon>
        <taxon>Basidiomycota</taxon>
        <taxon>Agaricomycotina</taxon>
        <taxon>Agaricomycetes</taxon>
        <taxon>Agaricomycetidae</taxon>
        <taxon>Boletales</taxon>
        <taxon>Suillineae</taxon>
        <taxon>Suillaceae</taxon>
        <taxon>Suillus</taxon>
    </lineage>
</organism>
<name>A0A0C9Z7P8_9AGAM</name>
<proteinExistence type="predicted"/>
<evidence type="ECO:0000313" key="1">
    <source>
        <dbReference type="EMBL" id="KIK33545.1"/>
    </source>
</evidence>
<protein>
    <submittedName>
        <fullName evidence="1">Unplaced genomic scaffold CY34scaffold_789, whole genome shotgun sequence</fullName>
    </submittedName>
</protein>
<evidence type="ECO:0000313" key="2">
    <source>
        <dbReference type="Proteomes" id="UP000054485"/>
    </source>
</evidence>
<accession>A0A0C9Z7P8</accession>
<feature type="non-terminal residue" evidence="1">
    <location>
        <position position="1"/>
    </location>
</feature>